<comment type="subcellular location">
    <subcellularLocation>
        <location evidence="1">Cell membrane</location>
        <topology evidence="1">Multi-pass membrane protein</topology>
    </subcellularLocation>
</comment>
<sequence length="452" mass="48653">MTVFSTIHVAFKALLRNPTRALLTTLGIVIGIAAVITMMEIGNGSSQSIKSSIEKMGANTILVLPGASRRGGVSQGSGSRMTLTPEDCEAILRECTTVGRAVPVVNGQGYQAISGNINYAPRQISGSAPDFLEIRNWEIEEGRNFTEREVEARSRVCLVGSTIVREVFGGRSPIDSELRIKDTAFKVIGVLKSKGANMMGADEDDIIIAPWTTVRLRLTGLKTGTATDTTSIAATSPSDLYPAEGIAFYPEPTENAETDTLLVPKFIQVDMILMTAVSPDKVGDVEEEVTALLRERHRLKADEENDFHIRNSAEFMKMLTGTSAVMTNLLLGVALISLIVGGVGIMNIMLVSVTERTREIGLRMAVGARSRDILQQFLIESMVLCLVGGVVGILLGHGSALLVQKYLNWPIISSPEAVVAAVVVSAAVGVVFGFYPAWKASRLDPIEALRYE</sequence>
<protein>
    <submittedName>
        <fullName evidence="10">Putative ABC transport system permease protein</fullName>
    </submittedName>
</protein>
<organism evidence="10 11">
    <name type="scientific">Victivallis vadensis</name>
    <dbReference type="NCBI Taxonomy" id="172901"/>
    <lineage>
        <taxon>Bacteria</taxon>
        <taxon>Pseudomonadati</taxon>
        <taxon>Lentisphaerota</taxon>
        <taxon>Lentisphaeria</taxon>
        <taxon>Victivallales</taxon>
        <taxon>Victivallaceae</taxon>
        <taxon>Victivallis</taxon>
    </lineage>
</organism>
<feature type="domain" description="ABC3 transporter permease C-terminal" evidence="8">
    <location>
        <begin position="333"/>
        <end position="445"/>
    </location>
</feature>
<dbReference type="RefSeq" id="WP_116883004.1">
    <property type="nucleotide sequence ID" value="NZ_CALXNT010000094.1"/>
</dbReference>
<accession>A0A2U1B810</accession>
<feature type="transmembrane region" description="Helical" evidence="7">
    <location>
        <begin position="329"/>
        <end position="353"/>
    </location>
</feature>
<dbReference type="GO" id="GO:0022857">
    <property type="term" value="F:transmembrane transporter activity"/>
    <property type="evidence" value="ECO:0007669"/>
    <property type="project" value="TreeGrafter"/>
</dbReference>
<dbReference type="AlphaFoldDB" id="A0A2U1B810"/>
<keyword evidence="11" id="KW-1185">Reference proteome</keyword>
<evidence type="ECO:0000256" key="4">
    <source>
        <dbReference type="ARBA" id="ARBA00022989"/>
    </source>
</evidence>
<dbReference type="Pfam" id="PF02687">
    <property type="entry name" value="FtsX"/>
    <property type="match status" value="1"/>
</dbReference>
<keyword evidence="5 7" id="KW-0472">Membrane</keyword>
<feature type="domain" description="MacB-like periplasmic core" evidence="9">
    <location>
        <begin position="22"/>
        <end position="237"/>
    </location>
</feature>
<evidence type="ECO:0000256" key="1">
    <source>
        <dbReference type="ARBA" id="ARBA00004651"/>
    </source>
</evidence>
<feature type="transmembrane region" description="Helical" evidence="7">
    <location>
        <begin position="21"/>
        <end position="39"/>
    </location>
</feature>
<dbReference type="PANTHER" id="PTHR30572:SF4">
    <property type="entry name" value="ABC TRANSPORTER PERMEASE YTRF"/>
    <property type="match status" value="1"/>
</dbReference>
<dbReference type="GeneID" id="78294326"/>
<keyword evidence="2" id="KW-1003">Cell membrane</keyword>
<dbReference type="InterPro" id="IPR025857">
    <property type="entry name" value="MacB_PCD"/>
</dbReference>
<evidence type="ECO:0000313" key="10">
    <source>
        <dbReference type="EMBL" id="PVY44677.1"/>
    </source>
</evidence>
<evidence type="ECO:0000256" key="2">
    <source>
        <dbReference type="ARBA" id="ARBA00022475"/>
    </source>
</evidence>
<feature type="transmembrane region" description="Helical" evidence="7">
    <location>
        <begin position="417"/>
        <end position="438"/>
    </location>
</feature>
<keyword evidence="4 7" id="KW-1133">Transmembrane helix</keyword>
<gene>
    <name evidence="10" type="ORF">C8D82_1056</name>
</gene>
<evidence type="ECO:0000259" key="9">
    <source>
        <dbReference type="Pfam" id="PF12704"/>
    </source>
</evidence>
<reference evidence="10 11" key="1">
    <citation type="submission" date="2018-04" db="EMBL/GenBank/DDBJ databases">
        <title>Genomic Encyclopedia of Type Strains, Phase IV (KMG-IV): sequencing the most valuable type-strain genomes for metagenomic binning, comparative biology and taxonomic classification.</title>
        <authorList>
            <person name="Goeker M."/>
        </authorList>
    </citation>
    <scope>NUCLEOTIDE SEQUENCE [LARGE SCALE GENOMIC DNA]</scope>
    <source>
        <strain evidence="10 11">DSM 14823</strain>
    </source>
</reference>
<dbReference type="PANTHER" id="PTHR30572">
    <property type="entry name" value="MEMBRANE COMPONENT OF TRANSPORTER-RELATED"/>
    <property type="match status" value="1"/>
</dbReference>
<feature type="transmembrane region" description="Helical" evidence="7">
    <location>
        <begin position="373"/>
        <end position="397"/>
    </location>
</feature>
<dbReference type="Pfam" id="PF12704">
    <property type="entry name" value="MacB_PCD"/>
    <property type="match status" value="1"/>
</dbReference>
<evidence type="ECO:0000256" key="3">
    <source>
        <dbReference type="ARBA" id="ARBA00022692"/>
    </source>
</evidence>
<dbReference type="InterPro" id="IPR003838">
    <property type="entry name" value="ABC3_permease_C"/>
</dbReference>
<proteinExistence type="inferred from homology"/>
<comment type="similarity">
    <text evidence="6">Belongs to the ABC-4 integral membrane protein family.</text>
</comment>
<evidence type="ECO:0000256" key="6">
    <source>
        <dbReference type="ARBA" id="ARBA00038076"/>
    </source>
</evidence>
<dbReference type="GO" id="GO:0005886">
    <property type="term" value="C:plasma membrane"/>
    <property type="evidence" value="ECO:0007669"/>
    <property type="project" value="UniProtKB-SubCell"/>
</dbReference>
<dbReference type="InterPro" id="IPR050250">
    <property type="entry name" value="Macrolide_Exporter_MacB"/>
</dbReference>
<comment type="caution">
    <text evidence="10">The sequence shown here is derived from an EMBL/GenBank/DDBJ whole genome shotgun (WGS) entry which is preliminary data.</text>
</comment>
<evidence type="ECO:0000313" key="11">
    <source>
        <dbReference type="Proteomes" id="UP000245959"/>
    </source>
</evidence>
<dbReference type="EMBL" id="QEKH01000005">
    <property type="protein sequence ID" value="PVY44677.1"/>
    <property type="molecule type" value="Genomic_DNA"/>
</dbReference>
<evidence type="ECO:0000256" key="5">
    <source>
        <dbReference type="ARBA" id="ARBA00023136"/>
    </source>
</evidence>
<name>A0A2U1B810_9BACT</name>
<evidence type="ECO:0000256" key="7">
    <source>
        <dbReference type="SAM" id="Phobius"/>
    </source>
</evidence>
<dbReference type="Proteomes" id="UP000245959">
    <property type="component" value="Unassembled WGS sequence"/>
</dbReference>
<keyword evidence="3 7" id="KW-0812">Transmembrane</keyword>
<evidence type="ECO:0000259" key="8">
    <source>
        <dbReference type="Pfam" id="PF02687"/>
    </source>
</evidence>